<dbReference type="Pfam" id="PF25583">
    <property type="entry name" value="WCX"/>
    <property type="match status" value="1"/>
</dbReference>
<comment type="caution">
    <text evidence="3">The sequence shown here is derived from an EMBL/GenBank/DDBJ whole genome shotgun (WGS) entry which is preliminary data.</text>
</comment>
<protein>
    <submittedName>
        <fullName evidence="3">WYL domain-containing protein</fullName>
    </submittedName>
</protein>
<dbReference type="InterPro" id="IPR057727">
    <property type="entry name" value="WCX_dom"/>
</dbReference>
<gene>
    <name evidence="3" type="ORF">AAAT87_06515</name>
</gene>
<name>A0ABV1FXP8_9BACT</name>
<dbReference type="Proteomes" id="UP001465717">
    <property type="component" value="Unassembled WGS sequence"/>
</dbReference>
<dbReference type="PANTHER" id="PTHR34580">
    <property type="match status" value="1"/>
</dbReference>
<accession>A0ABV1FXP8</accession>
<feature type="domain" description="WCX" evidence="2">
    <location>
        <begin position="256"/>
        <end position="337"/>
    </location>
</feature>
<organism evidence="3 4">
    <name type="scientific">Segatella sinensis</name>
    <dbReference type="NCBI Taxonomy" id="3085167"/>
    <lineage>
        <taxon>Bacteria</taxon>
        <taxon>Pseudomonadati</taxon>
        <taxon>Bacteroidota</taxon>
        <taxon>Bacteroidia</taxon>
        <taxon>Bacteroidales</taxon>
        <taxon>Prevotellaceae</taxon>
        <taxon>Segatella</taxon>
    </lineage>
</organism>
<evidence type="ECO:0000313" key="3">
    <source>
        <dbReference type="EMBL" id="MEQ2507937.1"/>
    </source>
</evidence>
<keyword evidence="4" id="KW-1185">Reference proteome</keyword>
<dbReference type="Pfam" id="PF13280">
    <property type="entry name" value="WYL"/>
    <property type="match status" value="1"/>
</dbReference>
<reference evidence="3 4" key="1">
    <citation type="submission" date="2024-04" db="EMBL/GenBank/DDBJ databases">
        <title>Human intestinal bacterial collection.</title>
        <authorList>
            <person name="Pauvert C."/>
            <person name="Hitch T.C.A."/>
            <person name="Clavel T."/>
        </authorList>
    </citation>
    <scope>NUCLEOTIDE SEQUENCE [LARGE SCALE GENOMIC DNA]</scope>
    <source>
        <strain evidence="3 4">CLA-AA-H174</strain>
    </source>
</reference>
<dbReference type="PANTHER" id="PTHR34580:SF9">
    <property type="entry name" value="SLL5097 PROTEIN"/>
    <property type="match status" value="1"/>
</dbReference>
<feature type="domain" description="WYL" evidence="1">
    <location>
        <begin position="156"/>
        <end position="225"/>
    </location>
</feature>
<evidence type="ECO:0000313" key="4">
    <source>
        <dbReference type="Proteomes" id="UP001465717"/>
    </source>
</evidence>
<evidence type="ECO:0000259" key="1">
    <source>
        <dbReference type="Pfam" id="PF13280"/>
    </source>
</evidence>
<dbReference type="InterPro" id="IPR051534">
    <property type="entry name" value="CBASS_pafABC_assoc_protein"/>
</dbReference>
<proteinExistence type="predicted"/>
<sequence length="342" mass="40016">MGKNIMTYQKRLNLIDECLRNYERPMTVKEICDECNHKLGVQYTDRTYRNDLEKIEFELGGKINRDQKRDGCQCLVYQNVGFSIKGDTVANQVVICNLDKIKKALGDFLGLGLESSLTTLTDEINKFMGYDDNNRPVISFEKVLLESHGRVKPHDLLELLLKAIIQHQTMDIRYEVPGRGKREWTVFPQFLKQYNQRWYLIATKHRDEVEGKIYNLALDRILKMEANQHIHYKECDVDFSVYFENVVGVTKPDGAEPILVKLRIERGEYPYIESKPIHASQKVISEYGEDKDYVYVSLYVYDNFELRSKILSYGSKITVMEPMSLRDKIVHDLKKALENYQD</sequence>
<dbReference type="RefSeq" id="WP_349225986.1">
    <property type="nucleotide sequence ID" value="NZ_JBBNFG020000019.1"/>
</dbReference>
<dbReference type="EMBL" id="JBBNGE010000016">
    <property type="protein sequence ID" value="MEQ2507937.1"/>
    <property type="molecule type" value="Genomic_DNA"/>
</dbReference>
<evidence type="ECO:0000259" key="2">
    <source>
        <dbReference type="Pfam" id="PF25583"/>
    </source>
</evidence>
<dbReference type="InterPro" id="IPR026881">
    <property type="entry name" value="WYL_dom"/>
</dbReference>
<dbReference type="PROSITE" id="PS52050">
    <property type="entry name" value="WYL"/>
    <property type="match status" value="1"/>
</dbReference>